<dbReference type="STRING" id="1797994.A2227_04030"/>
<dbReference type="CDD" id="cd04181">
    <property type="entry name" value="NTP_transferase"/>
    <property type="match status" value="1"/>
</dbReference>
<dbReference type="Pfam" id="PF00483">
    <property type="entry name" value="NTP_transferase"/>
    <property type="match status" value="1"/>
</dbReference>
<dbReference type="InterPro" id="IPR005835">
    <property type="entry name" value="NTP_transferase_dom"/>
</dbReference>
<dbReference type="AlphaFoldDB" id="A0A1F5SLY9"/>
<sequence length="277" mass="31621">MEKRDRLTVTLKKEVLKNLDKYIDGSRIRNRSHAVEYILEKHFSPKVKKAVILAGGRGLKMRPFTYEMPKAMIPINGRPVLEYIIENLRRNDIREIIVSIGYLGKKIEEYFSDGTKFGVKIRYLKQGKESGTVTPVLDAMKLVEDGPFLVYYGDVLSTIDLLDMGDFHLAGGAVATMAITSVKKSSDWGVVRMQGNRIYSYLEKPDSRKDLSHLINAGIYIFEPEIFKYLKPGMKKLEHEVLPLLVEHKALNGYLFAGDWFDVGNPEIYKNAVQSWV</sequence>
<dbReference type="Proteomes" id="UP000178367">
    <property type="component" value="Unassembled WGS sequence"/>
</dbReference>
<dbReference type="Gene3D" id="3.90.550.10">
    <property type="entry name" value="Spore Coat Polysaccharide Biosynthesis Protein SpsA, Chain A"/>
    <property type="match status" value="1"/>
</dbReference>
<gene>
    <name evidence="2" type="ORF">A2227_04030</name>
</gene>
<evidence type="ECO:0000313" key="2">
    <source>
        <dbReference type="EMBL" id="OGF27717.1"/>
    </source>
</evidence>
<dbReference type="SUPFAM" id="SSF53448">
    <property type="entry name" value="Nucleotide-diphospho-sugar transferases"/>
    <property type="match status" value="1"/>
</dbReference>
<accession>A0A1F5SLY9</accession>
<protein>
    <recommendedName>
        <fullName evidence="1">Nucleotidyl transferase domain-containing protein</fullName>
    </recommendedName>
</protein>
<organism evidence="2 3">
    <name type="scientific">Candidatus Falkowbacteria bacterium RIFOXYA2_FULL_47_19</name>
    <dbReference type="NCBI Taxonomy" id="1797994"/>
    <lineage>
        <taxon>Bacteria</taxon>
        <taxon>Candidatus Falkowiibacteriota</taxon>
    </lineage>
</organism>
<dbReference type="PANTHER" id="PTHR22572">
    <property type="entry name" value="SUGAR-1-PHOSPHATE GUANYL TRANSFERASE"/>
    <property type="match status" value="1"/>
</dbReference>
<dbReference type="InterPro" id="IPR029044">
    <property type="entry name" value="Nucleotide-diphossugar_trans"/>
</dbReference>
<dbReference type="EMBL" id="MFGB01000006">
    <property type="protein sequence ID" value="OGF27717.1"/>
    <property type="molecule type" value="Genomic_DNA"/>
</dbReference>
<feature type="domain" description="Nucleotidyl transferase" evidence="1">
    <location>
        <begin position="49"/>
        <end position="272"/>
    </location>
</feature>
<name>A0A1F5SLY9_9BACT</name>
<evidence type="ECO:0000259" key="1">
    <source>
        <dbReference type="Pfam" id="PF00483"/>
    </source>
</evidence>
<dbReference type="InterPro" id="IPR050486">
    <property type="entry name" value="Mannose-1P_guanyltransferase"/>
</dbReference>
<comment type="caution">
    <text evidence="2">The sequence shown here is derived from an EMBL/GenBank/DDBJ whole genome shotgun (WGS) entry which is preliminary data.</text>
</comment>
<reference evidence="2 3" key="1">
    <citation type="journal article" date="2016" name="Nat. Commun.">
        <title>Thousands of microbial genomes shed light on interconnected biogeochemical processes in an aquifer system.</title>
        <authorList>
            <person name="Anantharaman K."/>
            <person name="Brown C.T."/>
            <person name="Hug L.A."/>
            <person name="Sharon I."/>
            <person name="Castelle C.J."/>
            <person name="Probst A.J."/>
            <person name="Thomas B.C."/>
            <person name="Singh A."/>
            <person name="Wilkins M.J."/>
            <person name="Karaoz U."/>
            <person name="Brodie E.L."/>
            <person name="Williams K.H."/>
            <person name="Hubbard S.S."/>
            <person name="Banfield J.F."/>
        </authorList>
    </citation>
    <scope>NUCLEOTIDE SEQUENCE [LARGE SCALE GENOMIC DNA]</scope>
</reference>
<evidence type="ECO:0000313" key="3">
    <source>
        <dbReference type="Proteomes" id="UP000178367"/>
    </source>
</evidence>
<proteinExistence type="predicted"/>